<feature type="domain" description="Bulb-type lectin" evidence="12">
    <location>
        <begin position="1"/>
        <end position="82"/>
    </location>
</feature>
<dbReference type="GO" id="GO:0005524">
    <property type="term" value="F:ATP binding"/>
    <property type="evidence" value="ECO:0007669"/>
    <property type="project" value="UniProtKB-KW"/>
</dbReference>
<feature type="domain" description="Apple" evidence="13">
    <location>
        <begin position="205"/>
        <end position="286"/>
    </location>
</feature>
<keyword evidence="7" id="KW-0418">Kinase</keyword>
<evidence type="ECO:0000256" key="1">
    <source>
        <dbReference type="ARBA" id="ARBA00004251"/>
    </source>
</evidence>
<dbReference type="Pfam" id="PF00954">
    <property type="entry name" value="S_locus_glycop"/>
    <property type="match status" value="1"/>
</dbReference>
<evidence type="ECO:0000256" key="9">
    <source>
        <dbReference type="ARBA" id="ARBA00023157"/>
    </source>
</evidence>
<evidence type="ECO:0000256" key="8">
    <source>
        <dbReference type="ARBA" id="ARBA00022840"/>
    </source>
</evidence>
<keyword evidence="4" id="KW-0808">Transferase</keyword>
<evidence type="ECO:0000256" key="10">
    <source>
        <dbReference type="ARBA" id="ARBA00023180"/>
    </source>
</evidence>
<keyword evidence="5" id="KW-0732">Signal</keyword>
<evidence type="ECO:0000256" key="3">
    <source>
        <dbReference type="ARBA" id="ARBA00022527"/>
    </source>
</evidence>
<dbReference type="ExpressionAtlas" id="A5BFJ9">
    <property type="expression patterns" value="baseline and differential"/>
</dbReference>
<evidence type="ECO:0000259" key="13">
    <source>
        <dbReference type="PROSITE" id="PS50948"/>
    </source>
</evidence>
<dbReference type="AlphaFoldDB" id="A5BFJ9"/>
<dbReference type="GO" id="GO:0005886">
    <property type="term" value="C:plasma membrane"/>
    <property type="evidence" value="ECO:0007669"/>
    <property type="project" value="UniProtKB-SubCell"/>
</dbReference>
<keyword evidence="3" id="KW-0723">Serine/threonine-protein kinase</keyword>
<dbReference type="InterPro" id="IPR020635">
    <property type="entry name" value="Tyr_kinase_cat_dom"/>
</dbReference>
<dbReference type="GO" id="GO:0004713">
    <property type="term" value="F:protein tyrosine kinase activity"/>
    <property type="evidence" value="ECO:0007669"/>
    <property type="project" value="InterPro"/>
</dbReference>
<dbReference type="InterPro" id="IPR008271">
    <property type="entry name" value="Ser/Thr_kinase_AS"/>
</dbReference>
<dbReference type="Pfam" id="PF00069">
    <property type="entry name" value="Pkinase"/>
    <property type="match status" value="1"/>
</dbReference>
<dbReference type="GO" id="GO:0004674">
    <property type="term" value="F:protein serine/threonine kinase activity"/>
    <property type="evidence" value="ECO:0007669"/>
    <property type="project" value="UniProtKB-KW"/>
</dbReference>
<evidence type="ECO:0000256" key="7">
    <source>
        <dbReference type="ARBA" id="ARBA00022777"/>
    </source>
</evidence>
<dbReference type="InterPro" id="IPR000858">
    <property type="entry name" value="S_locus_glycoprot_dom"/>
</dbReference>
<dbReference type="PROSITE" id="PS00108">
    <property type="entry name" value="PROTEIN_KINASE_ST"/>
    <property type="match status" value="1"/>
</dbReference>
<dbReference type="SUPFAM" id="SSF51110">
    <property type="entry name" value="alpha-D-mannose-specific plant lectins"/>
    <property type="match status" value="1"/>
</dbReference>
<proteinExistence type="predicted"/>
<evidence type="ECO:0000313" key="14">
    <source>
        <dbReference type="EMBL" id="CAN67875.1"/>
    </source>
</evidence>
<name>A5BFJ9_VITVI</name>
<dbReference type="SMART" id="SM00108">
    <property type="entry name" value="B_lectin"/>
    <property type="match status" value="1"/>
</dbReference>
<protein>
    <recommendedName>
        <fullName evidence="15">G-type lectin S-receptor-like serine/threonine-protein kinase</fullName>
    </recommendedName>
</protein>
<sequence>MDNTIREQTVVWVLNRDHPINDTSGVLSINTFGNLLLHHGNTHVWSTNVSISSVNATVAQLSDTGNLVLIQNDDKRVVWQGFDHPTDTMLPHMKLGLDRRTGLNRFLTSWKVTGRPGNRIKLGSDGVHQRYTLDERNHQLVAIWSAARDPCDNYGRCGPNSNCDVYTGSGFECTCLAGFQPKSLRDWSLRDGSGGCVRIQGTNTCGSGEGFIKIAGVKPPDASTARVNESLNLEGCKKECLNDCNCRAYTSANVNTGGSGCLSWYGDIMDIRTFAQGGQDLFVRVDAIILDETKRSMLTWRKRFEIIIGIARGILYLHQDSRLRIIHRDLKASNILLDIDMIPKILDIGMARLFGKNQIEGSTNRVVGTYGYMSLEYAMEGLFSIKFDVWSLWREGKAWDIVDPSLEKSNHANEVLRCVQIGLLCVQESAIDRPKMLIVIFMLDNNSTLPSSNQLAFVMKTCHNGANSFSVVVNSINEVTITMDAR</sequence>
<dbReference type="InterPro" id="IPR003609">
    <property type="entry name" value="Pan_app"/>
</dbReference>
<accession>A5BFJ9</accession>
<feature type="domain" description="Protein kinase" evidence="11">
    <location>
        <begin position="183"/>
        <end position="486"/>
    </location>
</feature>
<evidence type="ECO:0000256" key="4">
    <source>
        <dbReference type="ARBA" id="ARBA00022679"/>
    </source>
</evidence>
<dbReference type="CDD" id="cd00053">
    <property type="entry name" value="EGF"/>
    <property type="match status" value="1"/>
</dbReference>
<organism evidence="14">
    <name type="scientific">Vitis vinifera</name>
    <name type="common">Grape</name>
    <dbReference type="NCBI Taxonomy" id="29760"/>
    <lineage>
        <taxon>Eukaryota</taxon>
        <taxon>Viridiplantae</taxon>
        <taxon>Streptophyta</taxon>
        <taxon>Embryophyta</taxon>
        <taxon>Tracheophyta</taxon>
        <taxon>Spermatophyta</taxon>
        <taxon>Magnoliopsida</taxon>
        <taxon>eudicotyledons</taxon>
        <taxon>Gunneridae</taxon>
        <taxon>Pentapetalae</taxon>
        <taxon>rosids</taxon>
        <taxon>Vitales</taxon>
        <taxon>Vitaceae</taxon>
        <taxon>Viteae</taxon>
        <taxon>Vitis</taxon>
    </lineage>
</organism>
<keyword evidence="2" id="KW-0472">Membrane</keyword>
<keyword evidence="10" id="KW-0325">Glycoprotein</keyword>
<evidence type="ECO:0000256" key="2">
    <source>
        <dbReference type="ARBA" id="ARBA00022475"/>
    </source>
</evidence>
<dbReference type="Pfam" id="PF01453">
    <property type="entry name" value="B_lectin"/>
    <property type="match status" value="1"/>
</dbReference>
<dbReference type="CDD" id="cd00028">
    <property type="entry name" value="B_lectin"/>
    <property type="match status" value="1"/>
</dbReference>
<dbReference type="PANTHER" id="PTHR27002:SF1095">
    <property type="entry name" value="G-TYPE LECTIN S-RECEPTOR-LIKE SERINE_THREONINE-PROTEIN KINASE RKS1"/>
    <property type="match status" value="1"/>
</dbReference>
<dbReference type="SMART" id="SM00473">
    <property type="entry name" value="PAN_AP"/>
    <property type="match status" value="1"/>
</dbReference>
<dbReference type="FunFam" id="1.10.510.10:FF:001019">
    <property type="entry name" value="G-type lectin S-receptor-like serine/threonine-protein kinase B120"/>
    <property type="match status" value="1"/>
</dbReference>
<dbReference type="SMART" id="SM00219">
    <property type="entry name" value="TyrKc"/>
    <property type="match status" value="1"/>
</dbReference>
<reference evidence="14" key="1">
    <citation type="journal article" date="2007" name="PLoS ONE">
        <title>The first genome sequence of an elite grapevine cultivar (Pinot noir Vitis vinifera L.): coping with a highly heterozygous genome.</title>
        <authorList>
            <person name="Velasco R."/>
            <person name="Zharkikh A."/>
            <person name="Troggio M."/>
            <person name="Cartwright D.A."/>
            <person name="Cestaro A."/>
            <person name="Pruss D."/>
            <person name="Pindo M."/>
            <person name="FitzGerald L.M."/>
            <person name="Vezzulli S."/>
            <person name="Reid J."/>
            <person name="Malacarne G."/>
            <person name="Iliev D."/>
            <person name="Coppola G."/>
            <person name="Wardell B."/>
            <person name="Micheletti D."/>
            <person name="Macalma T."/>
            <person name="Facci M."/>
            <person name="Mitchell J.T."/>
            <person name="Perazzolli M."/>
            <person name="Eldredge G."/>
            <person name="Gatto P."/>
            <person name="Oyzerski R."/>
            <person name="Moretto M."/>
            <person name="Gutin N."/>
            <person name="Stefanini M."/>
            <person name="Chen Y."/>
            <person name="Segala C."/>
            <person name="Davenport C."/>
            <person name="Dematte L."/>
            <person name="Mraz A."/>
            <person name="Battilana J."/>
            <person name="Stormo K."/>
            <person name="Costa F."/>
            <person name="Tao Q."/>
            <person name="Si-Ammour A."/>
            <person name="Harkins T."/>
            <person name="Lackey A."/>
            <person name="Perbost C."/>
            <person name="Taillon B."/>
            <person name="Stella A."/>
            <person name="Solovyev V."/>
            <person name="Fawcett J.A."/>
            <person name="Sterck L."/>
            <person name="Vandepoele K."/>
            <person name="Grando S.M."/>
            <person name="Toppo S."/>
            <person name="Moser C."/>
            <person name="Lanchbury J."/>
            <person name="Bogden R."/>
            <person name="Skolnick M."/>
            <person name="Sgaramella V."/>
            <person name="Bhatnagar S.K."/>
            <person name="Fontana P."/>
            <person name="Gutin A."/>
            <person name="Van de Peer Y."/>
            <person name="Salamini F."/>
            <person name="Viola R."/>
        </authorList>
    </citation>
    <scope>NUCLEOTIDE SEQUENCE</scope>
</reference>
<dbReference type="PROSITE" id="PS50948">
    <property type="entry name" value="PAN"/>
    <property type="match status" value="1"/>
</dbReference>
<dbReference type="PROSITE" id="PS50011">
    <property type="entry name" value="PROTEIN_KINASE_DOM"/>
    <property type="match status" value="1"/>
</dbReference>
<dbReference type="PROSITE" id="PS50927">
    <property type="entry name" value="BULB_LECTIN"/>
    <property type="match status" value="1"/>
</dbReference>
<dbReference type="InterPro" id="IPR011009">
    <property type="entry name" value="Kinase-like_dom_sf"/>
</dbReference>
<dbReference type="InterPro" id="IPR036426">
    <property type="entry name" value="Bulb-type_lectin_dom_sf"/>
</dbReference>
<dbReference type="InterPro" id="IPR000719">
    <property type="entry name" value="Prot_kinase_dom"/>
</dbReference>
<dbReference type="CDD" id="cd01098">
    <property type="entry name" value="PAN_AP_plant"/>
    <property type="match status" value="1"/>
</dbReference>
<evidence type="ECO:0000259" key="12">
    <source>
        <dbReference type="PROSITE" id="PS50927"/>
    </source>
</evidence>
<evidence type="ECO:0000256" key="6">
    <source>
        <dbReference type="ARBA" id="ARBA00022741"/>
    </source>
</evidence>
<evidence type="ECO:0000259" key="11">
    <source>
        <dbReference type="PROSITE" id="PS50011"/>
    </source>
</evidence>
<dbReference type="Gene3D" id="1.10.510.10">
    <property type="entry name" value="Transferase(Phosphotransferase) domain 1"/>
    <property type="match status" value="1"/>
</dbReference>
<comment type="subcellular location">
    <subcellularLocation>
        <location evidence="1">Cell membrane</location>
        <topology evidence="1">Single-pass type I membrane protein</topology>
    </subcellularLocation>
</comment>
<keyword evidence="6" id="KW-0547">Nucleotide-binding</keyword>
<evidence type="ECO:0000256" key="5">
    <source>
        <dbReference type="ARBA" id="ARBA00022729"/>
    </source>
</evidence>
<dbReference type="PANTHER" id="PTHR27002">
    <property type="entry name" value="RECEPTOR-LIKE SERINE/THREONINE-PROTEIN KINASE SD1-8"/>
    <property type="match status" value="1"/>
</dbReference>
<gene>
    <name evidence="14" type="ORF">VITISV_005491</name>
</gene>
<dbReference type="InterPro" id="IPR001480">
    <property type="entry name" value="Bulb-type_lectin_dom"/>
</dbReference>
<dbReference type="Gene3D" id="2.90.10.10">
    <property type="entry name" value="Bulb-type lectin domain"/>
    <property type="match status" value="1"/>
</dbReference>
<keyword evidence="8" id="KW-0067">ATP-binding</keyword>
<dbReference type="EMBL" id="AM457793">
    <property type="protein sequence ID" value="CAN67875.1"/>
    <property type="molecule type" value="Genomic_DNA"/>
</dbReference>
<keyword evidence="9" id="KW-1015">Disulfide bond</keyword>
<dbReference type="Pfam" id="PF08276">
    <property type="entry name" value="PAN_2"/>
    <property type="match status" value="1"/>
</dbReference>
<evidence type="ECO:0008006" key="15">
    <source>
        <dbReference type="Google" id="ProtNLM"/>
    </source>
</evidence>
<keyword evidence="2" id="KW-1003">Cell membrane</keyword>
<dbReference type="GO" id="GO:0048544">
    <property type="term" value="P:recognition of pollen"/>
    <property type="evidence" value="ECO:0007669"/>
    <property type="project" value="InterPro"/>
</dbReference>
<dbReference type="SUPFAM" id="SSF56112">
    <property type="entry name" value="Protein kinase-like (PK-like)"/>
    <property type="match status" value="1"/>
</dbReference>